<evidence type="ECO:0000313" key="3">
    <source>
        <dbReference type="Proteomes" id="UP000597444"/>
    </source>
</evidence>
<proteinExistence type="predicted"/>
<dbReference type="RefSeq" id="WP_220211646.1">
    <property type="nucleotide sequence ID" value="NZ_BNJK01000004.1"/>
</dbReference>
<keyword evidence="3" id="KW-1185">Reference proteome</keyword>
<feature type="transmembrane region" description="Helical" evidence="1">
    <location>
        <begin position="52"/>
        <end position="75"/>
    </location>
</feature>
<gene>
    <name evidence="2" type="ORF">KSF_111220</name>
</gene>
<feature type="transmembrane region" description="Helical" evidence="1">
    <location>
        <begin position="7"/>
        <end position="32"/>
    </location>
</feature>
<evidence type="ECO:0000256" key="1">
    <source>
        <dbReference type="SAM" id="Phobius"/>
    </source>
</evidence>
<keyword evidence="1" id="KW-0472">Membrane</keyword>
<dbReference type="Pfam" id="PF08592">
    <property type="entry name" value="Anthrone_oxy"/>
    <property type="match status" value="1"/>
</dbReference>
<evidence type="ECO:0000313" key="2">
    <source>
        <dbReference type="EMBL" id="GHP01075.1"/>
    </source>
</evidence>
<dbReference type="AlphaFoldDB" id="A0A8J3IZZ1"/>
<organism evidence="2 3">
    <name type="scientific">Reticulibacter mediterranei</name>
    <dbReference type="NCBI Taxonomy" id="2778369"/>
    <lineage>
        <taxon>Bacteria</taxon>
        <taxon>Bacillati</taxon>
        <taxon>Chloroflexota</taxon>
        <taxon>Ktedonobacteria</taxon>
        <taxon>Ktedonobacterales</taxon>
        <taxon>Reticulibacteraceae</taxon>
        <taxon>Reticulibacter</taxon>
    </lineage>
</organism>
<feature type="transmembrane region" description="Helical" evidence="1">
    <location>
        <begin position="143"/>
        <end position="160"/>
    </location>
</feature>
<dbReference type="EMBL" id="BNJK01000004">
    <property type="protein sequence ID" value="GHP01075.1"/>
    <property type="molecule type" value="Genomic_DNA"/>
</dbReference>
<comment type="caution">
    <text evidence="2">The sequence shown here is derived from an EMBL/GenBank/DDBJ whole genome shotgun (WGS) entry which is preliminary data.</text>
</comment>
<protein>
    <recommendedName>
        <fullName evidence="4">DUF1772 domain-containing protein</fullName>
    </recommendedName>
</protein>
<keyword evidence="1" id="KW-1133">Transmembrane helix</keyword>
<sequence length="162" mass="17443">MTFEDIVLVVGGTLTGLLAGVFYGFSVAIVPALRAIKGTQHIAAMQLINIKIINPVFFLSFFGPALLLPLAAFLLRDRPQFGLLLAASLLHIVGAIGVTAAGNIPLNNKLARYDVDQLSEKEADPIRKSFQAPGTPWMNFHTIRTLASIIATVLVFLACLSR</sequence>
<dbReference type="Proteomes" id="UP000597444">
    <property type="component" value="Unassembled WGS sequence"/>
</dbReference>
<accession>A0A8J3IZZ1</accession>
<evidence type="ECO:0008006" key="4">
    <source>
        <dbReference type="Google" id="ProtNLM"/>
    </source>
</evidence>
<dbReference type="InterPro" id="IPR013901">
    <property type="entry name" value="Anthrone_oxy"/>
</dbReference>
<keyword evidence="1" id="KW-0812">Transmembrane</keyword>
<reference evidence="2" key="1">
    <citation type="submission" date="2020-10" db="EMBL/GenBank/DDBJ databases">
        <title>Taxonomic study of unclassified bacteria belonging to the class Ktedonobacteria.</title>
        <authorList>
            <person name="Yabe S."/>
            <person name="Wang C.M."/>
            <person name="Zheng Y."/>
            <person name="Sakai Y."/>
            <person name="Cavaletti L."/>
            <person name="Monciardini P."/>
            <person name="Donadio S."/>
        </authorList>
    </citation>
    <scope>NUCLEOTIDE SEQUENCE</scope>
    <source>
        <strain evidence="2">ID150040</strain>
    </source>
</reference>
<feature type="transmembrane region" description="Helical" evidence="1">
    <location>
        <begin position="82"/>
        <end position="104"/>
    </location>
</feature>
<name>A0A8J3IZZ1_9CHLR</name>